<feature type="region of interest" description="Disordered" evidence="1">
    <location>
        <begin position="1"/>
        <end position="36"/>
    </location>
</feature>
<dbReference type="OrthoDB" id="714290at2"/>
<proteinExistence type="predicted"/>
<feature type="transmembrane region" description="Helical" evidence="2">
    <location>
        <begin position="39"/>
        <end position="58"/>
    </location>
</feature>
<feature type="compositionally biased region" description="Basic and acidic residues" evidence="1">
    <location>
        <begin position="1"/>
        <end position="14"/>
    </location>
</feature>
<feature type="compositionally biased region" description="Basic and acidic residues" evidence="1">
    <location>
        <begin position="24"/>
        <end position="35"/>
    </location>
</feature>
<evidence type="ECO:0000313" key="4">
    <source>
        <dbReference type="Proteomes" id="UP000198785"/>
    </source>
</evidence>
<reference evidence="3 4" key="1">
    <citation type="submission" date="2016-10" db="EMBL/GenBank/DDBJ databases">
        <authorList>
            <person name="de Groot N.N."/>
        </authorList>
    </citation>
    <scope>NUCLEOTIDE SEQUENCE [LARGE SCALE GENOMIC DNA]</scope>
    <source>
        <strain evidence="3 4">DSM 22789</strain>
    </source>
</reference>
<accession>A0A1I6SNT3</accession>
<evidence type="ECO:0000313" key="3">
    <source>
        <dbReference type="EMBL" id="SFS78458.1"/>
    </source>
</evidence>
<evidence type="ECO:0000256" key="1">
    <source>
        <dbReference type="SAM" id="MobiDB-lite"/>
    </source>
</evidence>
<name>A0A1I6SNT3_9SPHI</name>
<dbReference type="EMBL" id="FOZZ01000005">
    <property type="protein sequence ID" value="SFS78458.1"/>
    <property type="molecule type" value="Genomic_DNA"/>
</dbReference>
<keyword evidence="2" id="KW-0472">Membrane</keyword>
<dbReference type="AlphaFoldDB" id="A0A1I6SNT3"/>
<keyword evidence="2" id="KW-0812">Transmembrane</keyword>
<evidence type="ECO:0000256" key="2">
    <source>
        <dbReference type="SAM" id="Phobius"/>
    </source>
</evidence>
<organism evidence="3 4">
    <name type="scientific">Sphingobacterium wenxiniae</name>
    <dbReference type="NCBI Taxonomy" id="683125"/>
    <lineage>
        <taxon>Bacteria</taxon>
        <taxon>Pseudomonadati</taxon>
        <taxon>Bacteroidota</taxon>
        <taxon>Sphingobacteriia</taxon>
        <taxon>Sphingobacteriales</taxon>
        <taxon>Sphingobacteriaceae</taxon>
        <taxon>Sphingobacterium</taxon>
    </lineage>
</organism>
<dbReference type="RefSeq" id="WP_093365036.1">
    <property type="nucleotide sequence ID" value="NZ_FOZZ01000005.1"/>
</dbReference>
<protein>
    <submittedName>
        <fullName evidence="3">Uncharacterized protein</fullName>
    </submittedName>
</protein>
<gene>
    <name evidence="3" type="ORF">SAMN05660206_1053</name>
</gene>
<keyword evidence="4" id="KW-1185">Reference proteome</keyword>
<keyword evidence="2" id="KW-1133">Transmembrane helix</keyword>
<sequence length="59" mass="6884">MEENERKYDEHEEIQGAPEQEVADVVKDEPDDKPAGKNVNWTIIVAIVILLAIYFIFFY</sequence>
<dbReference type="Proteomes" id="UP000198785">
    <property type="component" value="Unassembled WGS sequence"/>
</dbReference>